<evidence type="ECO:0000313" key="1">
    <source>
        <dbReference type="EMBL" id="QDV29874.1"/>
    </source>
</evidence>
<accession>A0A518GMU8</accession>
<name>A0A518GMU8_9PLAN</name>
<gene>
    <name evidence="1" type="ORF">Spb1_17930</name>
</gene>
<protein>
    <submittedName>
        <fullName evidence="1">Uncharacterized protein</fullName>
    </submittedName>
</protein>
<dbReference type="EMBL" id="CP036299">
    <property type="protein sequence ID" value="QDV29874.1"/>
    <property type="molecule type" value="Genomic_DNA"/>
</dbReference>
<keyword evidence="2" id="KW-1185">Reference proteome</keyword>
<dbReference type="AlphaFoldDB" id="A0A518GMU8"/>
<evidence type="ECO:0000313" key="2">
    <source>
        <dbReference type="Proteomes" id="UP000315349"/>
    </source>
</evidence>
<organism evidence="1 2">
    <name type="scientific">Planctopirus ephydatiae</name>
    <dbReference type="NCBI Taxonomy" id="2528019"/>
    <lineage>
        <taxon>Bacteria</taxon>
        <taxon>Pseudomonadati</taxon>
        <taxon>Planctomycetota</taxon>
        <taxon>Planctomycetia</taxon>
        <taxon>Planctomycetales</taxon>
        <taxon>Planctomycetaceae</taxon>
        <taxon>Planctopirus</taxon>
    </lineage>
</organism>
<proteinExistence type="predicted"/>
<sequence length="59" mass="6511">MLPPGINAPLFQGAYQTVGTVSRDRFFSSEIVIHNFTGVQQLNLKSRCGSLCRINCPNN</sequence>
<dbReference type="Proteomes" id="UP000315349">
    <property type="component" value="Chromosome"/>
</dbReference>
<dbReference type="KEGG" id="peh:Spb1_17930"/>
<reference evidence="1 2" key="1">
    <citation type="submission" date="2019-02" db="EMBL/GenBank/DDBJ databases">
        <title>Deep-cultivation of Planctomycetes and their phenomic and genomic characterization uncovers novel biology.</title>
        <authorList>
            <person name="Wiegand S."/>
            <person name="Jogler M."/>
            <person name="Boedeker C."/>
            <person name="Pinto D."/>
            <person name="Vollmers J."/>
            <person name="Rivas-Marin E."/>
            <person name="Kohn T."/>
            <person name="Peeters S.H."/>
            <person name="Heuer A."/>
            <person name="Rast P."/>
            <person name="Oberbeckmann S."/>
            <person name="Bunk B."/>
            <person name="Jeske O."/>
            <person name="Meyerdierks A."/>
            <person name="Storesund J.E."/>
            <person name="Kallscheuer N."/>
            <person name="Luecker S."/>
            <person name="Lage O.M."/>
            <person name="Pohl T."/>
            <person name="Merkel B.J."/>
            <person name="Hornburger P."/>
            <person name="Mueller R.-W."/>
            <person name="Bruemmer F."/>
            <person name="Labrenz M."/>
            <person name="Spormann A.M."/>
            <person name="Op den Camp H."/>
            <person name="Overmann J."/>
            <person name="Amann R."/>
            <person name="Jetten M.S.M."/>
            <person name="Mascher T."/>
            <person name="Medema M.H."/>
            <person name="Devos D.P."/>
            <person name="Kaster A.-K."/>
            <person name="Ovreas L."/>
            <person name="Rohde M."/>
            <person name="Galperin M.Y."/>
            <person name="Jogler C."/>
        </authorList>
    </citation>
    <scope>NUCLEOTIDE SEQUENCE [LARGE SCALE GENOMIC DNA]</scope>
    <source>
        <strain evidence="1 2">Spb1</strain>
    </source>
</reference>